<dbReference type="EMBL" id="WWCN01000001">
    <property type="protein sequence ID" value="MYM21098.1"/>
    <property type="molecule type" value="Genomic_DNA"/>
</dbReference>
<dbReference type="PANTHER" id="PTHR32305">
    <property type="match status" value="1"/>
</dbReference>
<evidence type="ECO:0000259" key="3">
    <source>
        <dbReference type="Pfam" id="PF14220"/>
    </source>
</evidence>
<dbReference type="Pfam" id="PF14220">
    <property type="entry name" value="DUF4329"/>
    <property type="match status" value="1"/>
</dbReference>
<dbReference type="NCBIfam" id="TIGR03696">
    <property type="entry name" value="Rhs_assc_core"/>
    <property type="match status" value="1"/>
</dbReference>
<dbReference type="Pfam" id="PF20148">
    <property type="entry name" value="DUF6531"/>
    <property type="match status" value="1"/>
</dbReference>
<sequence>MIAFKVIFFCNRNHDGDAMKSLLSSVTCTLCFLWLLQPGLSAAQTSVTIYGNSGKGEPGAWNSSIGGNGGPVITKSDPNVVMPRVVMTATRKKTKGNSKNTAIPDPNCTGIPSVNPGTTRPVVLATGEKYLEQVDFQSFGDYGLGLTRTYRSYAMDRQPAQGSFLFGDNWYSSLALPALSYTTQGCIRVSGNYCTPSTVAVTDNDGTQIVYGYYGEPGDGTLIYKSGDYASTGRLIYKRDGSGWQLYRDNVTYRYQSNGLFSSITDDAGAALTSSGGNKLTSVTNASGQTVRFTWDANTTHVTQVTDPNGSTWAYEYNTNGMLSKVTSPGSSPDIREYHYEVAGKPRLLTGMSINGVRYSRYSYDTSNRVAQSGLENGEEVDRFAYGTNQTTLTDVRGQSTTYNFTSVLGELKVSSTSRAASSTCPLAGAQTVYDAVGNVDYTIDWNGNKTDYSFDTAGKLLSVTSAAGTAAALTEVNTWNTDDLLSTEYRDVSGVAYARINYTYSTSGRDFRRITNVKNTDLKTTAVQETGYAHSFWPSGVLESIIVTERLAYGNSVTTYNFDTQGNLMTLTNPLGQQESWSNYDQMGHPGRYTDINGVTYDYQYDLTGNLTQTTQMLAQGPSVTTTSYNHAHMPTDIAYPEGSVERFRYNSGLRLEQVGNALNQFQTISLDVPNKKQITSSSRNVPGLSGTTPVETASGSFTNTLTKDSLGRVYTDTGTLGSSVNFRYDKNGNPTSRKDALGHETTHEYDAQNRLTKTTAPDGGITQYTYNAEGRLQTVTDHRGLQTKYSYNGLGDITSIISPDSGTSTYAYDSAGMLSGETHADGNTIGYTWDLLKRLKTRSNGTTVSNYYYDESDWSHGQLTRVVDQTGNTTYTYNTAAQLTSQITVINGVSYSVGWTYDSAGRQTGMTYPNGLSLTYEYDSYGRPSRVRSSLAGVGAILADSFLYQPATEVRYGWRFGNGLPRLLTLDTDGRTTQLVSSSAHNLTLAYNNADLIQSMSDAINSAMNQVFGYDASDRLSSTSRSSDAQSFGWDKVDNRISQSRQGISYSYTVSSVSNRLDAWSGNGKSRSLFYNGAGNISSETRTDGNRVYEYDGFSRLSKVSINGTVVGDYRYNAFDQRAYKLAGGVGTSFVYSPSGDLLVEAGSTVTNYVWLSGELLGIVRGGVFYASHNDHLGRPEVLTNASGLVAWRAANAVFDRTVSTDTVGGLNLFFPGQYLDQETGLAYNLNRYYDPALGRYLQTDPIGLDGGINLYAYVGGNPVSQTDPLGFMPGDRFQTLDAAAKDALKYVNALSIQIDLEIGGRLYKLKDGRYTYGWPELGMKSQLYRHPPVDASIGTAAGAYHTHAADTGGHRANIISGHDKTVADCEGVATYVATPAGDVLKYVPVRGRPYHRDLNPVPDRLVARGIK</sequence>
<evidence type="ECO:0000313" key="6">
    <source>
        <dbReference type="EMBL" id="MYM21098.1"/>
    </source>
</evidence>
<dbReference type="Gene3D" id="2.180.10.10">
    <property type="entry name" value="RHS repeat-associated core"/>
    <property type="match status" value="3"/>
</dbReference>
<dbReference type="NCBIfam" id="TIGR01643">
    <property type="entry name" value="YD_repeat_2x"/>
    <property type="match status" value="5"/>
</dbReference>
<feature type="region of interest" description="Disordered" evidence="2">
    <location>
        <begin position="680"/>
        <end position="702"/>
    </location>
</feature>
<reference evidence="6 7" key="1">
    <citation type="submission" date="2019-12" db="EMBL/GenBank/DDBJ databases">
        <title>Novel species isolated from a subtropical stream in China.</title>
        <authorList>
            <person name="Lu H."/>
        </authorList>
    </citation>
    <scope>NUCLEOTIDE SEQUENCE [LARGE SCALE GENOMIC DNA]</scope>
    <source>
        <strain evidence="6 7">FT135W</strain>
    </source>
</reference>
<dbReference type="InterPro" id="IPR006530">
    <property type="entry name" value="YD"/>
</dbReference>
<protein>
    <submittedName>
        <fullName evidence="6">DUF4329 domain-containing protein</fullName>
    </submittedName>
</protein>
<evidence type="ECO:0000259" key="5">
    <source>
        <dbReference type="Pfam" id="PF25023"/>
    </source>
</evidence>
<comment type="caution">
    <text evidence="6">The sequence shown here is derived from an EMBL/GenBank/DDBJ whole genome shotgun (WGS) entry which is preliminary data.</text>
</comment>
<organism evidence="6 7">
    <name type="scientific">Duganella flavida</name>
    <dbReference type="NCBI Taxonomy" id="2692175"/>
    <lineage>
        <taxon>Bacteria</taxon>
        <taxon>Pseudomonadati</taxon>
        <taxon>Pseudomonadota</taxon>
        <taxon>Betaproteobacteria</taxon>
        <taxon>Burkholderiales</taxon>
        <taxon>Oxalobacteraceae</taxon>
        <taxon>Telluria group</taxon>
        <taxon>Duganella</taxon>
    </lineage>
</organism>
<gene>
    <name evidence="6" type="ORF">GTP46_00350</name>
</gene>
<evidence type="ECO:0000313" key="7">
    <source>
        <dbReference type="Proteomes" id="UP000479335"/>
    </source>
</evidence>
<dbReference type="Gene3D" id="3.90.930.1">
    <property type="match status" value="1"/>
</dbReference>
<dbReference type="Pfam" id="PF25023">
    <property type="entry name" value="TEN_YD-shell"/>
    <property type="match status" value="1"/>
</dbReference>
<keyword evidence="1" id="KW-0677">Repeat</keyword>
<keyword evidence="7" id="KW-1185">Reference proteome</keyword>
<feature type="region of interest" description="Disordered" evidence="2">
    <location>
        <begin position="91"/>
        <end position="114"/>
    </location>
</feature>
<dbReference type="InterPro" id="IPR031325">
    <property type="entry name" value="RHS_repeat"/>
</dbReference>
<name>A0A6L8K4L8_9BURK</name>
<accession>A0A6L8K4L8</accession>
<dbReference type="RefSeq" id="WP_161004662.1">
    <property type="nucleotide sequence ID" value="NZ_WWCN01000001.1"/>
</dbReference>
<feature type="domain" description="DUF4329" evidence="3">
    <location>
        <begin position="1284"/>
        <end position="1390"/>
    </location>
</feature>
<evidence type="ECO:0000256" key="1">
    <source>
        <dbReference type="ARBA" id="ARBA00022737"/>
    </source>
</evidence>
<dbReference type="Pfam" id="PF05593">
    <property type="entry name" value="RHS_repeat"/>
    <property type="match status" value="4"/>
</dbReference>
<dbReference type="InterPro" id="IPR045351">
    <property type="entry name" value="DUF6531"/>
</dbReference>
<proteinExistence type="predicted"/>
<dbReference type="InterPro" id="IPR022385">
    <property type="entry name" value="Rhs_assc_core"/>
</dbReference>
<feature type="domain" description="DUF6531" evidence="4">
    <location>
        <begin position="120"/>
        <end position="208"/>
    </location>
</feature>
<dbReference type="InterPro" id="IPR056823">
    <property type="entry name" value="TEN-like_YD-shell"/>
</dbReference>
<feature type="domain" description="Teneurin-like YD-shell" evidence="5">
    <location>
        <begin position="981"/>
        <end position="1247"/>
    </location>
</feature>
<dbReference type="InterPro" id="IPR050708">
    <property type="entry name" value="T6SS_VgrG/RHS"/>
</dbReference>
<evidence type="ECO:0000256" key="2">
    <source>
        <dbReference type="SAM" id="MobiDB-lite"/>
    </source>
</evidence>
<dbReference type="PANTHER" id="PTHR32305:SF15">
    <property type="entry name" value="PROTEIN RHSA-RELATED"/>
    <property type="match status" value="1"/>
</dbReference>
<dbReference type="Proteomes" id="UP000479335">
    <property type="component" value="Unassembled WGS sequence"/>
</dbReference>
<dbReference type="InterPro" id="IPR025479">
    <property type="entry name" value="DUF4329"/>
</dbReference>
<evidence type="ECO:0000259" key="4">
    <source>
        <dbReference type="Pfam" id="PF20148"/>
    </source>
</evidence>